<feature type="non-terminal residue" evidence="2">
    <location>
        <position position="263"/>
    </location>
</feature>
<dbReference type="PANTHER" id="PTHR15576:SF1">
    <property type="entry name" value="RIBITOL-5-PHOSPHATE XYLOSYLTRANSFERASE 1"/>
    <property type="match status" value="1"/>
</dbReference>
<name>A0A3M7P3C0_BRAPC</name>
<protein>
    <recommendedName>
        <fullName evidence="1">Exostosin GT47 domain-containing protein</fullName>
    </recommendedName>
</protein>
<dbReference type="GO" id="GO:0035269">
    <property type="term" value="P:protein O-linked glycosylation via mannose"/>
    <property type="evidence" value="ECO:0007669"/>
    <property type="project" value="InterPro"/>
</dbReference>
<gene>
    <name evidence="2" type="ORF">BpHYR1_026958</name>
</gene>
<feature type="domain" description="Exostosin GT47" evidence="1">
    <location>
        <begin position="133"/>
        <end position="231"/>
    </location>
</feature>
<dbReference type="GO" id="GO:0120053">
    <property type="term" value="F:ribitol beta-1,4-xylosyltransferase activity"/>
    <property type="evidence" value="ECO:0007669"/>
    <property type="project" value="InterPro"/>
</dbReference>
<dbReference type="OrthoDB" id="446027at2759"/>
<dbReference type="PANTHER" id="PTHR15576">
    <property type="entry name" value="RIBITOL-5-PHOSPHATE XYLOSYLTRANSFERASE 1"/>
    <property type="match status" value="1"/>
</dbReference>
<evidence type="ECO:0000313" key="3">
    <source>
        <dbReference type="Proteomes" id="UP000276133"/>
    </source>
</evidence>
<dbReference type="InterPro" id="IPR040911">
    <property type="entry name" value="Exostosin_GT47"/>
</dbReference>
<evidence type="ECO:0000259" key="1">
    <source>
        <dbReference type="Pfam" id="PF03016"/>
    </source>
</evidence>
<proteinExistence type="predicted"/>
<organism evidence="2 3">
    <name type="scientific">Brachionus plicatilis</name>
    <name type="common">Marine rotifer</name>
    <name type="synonym">Brachionus muelleri</name>
    <dbReference type="NCBI Taxonomy" id="10195"/>
    <lineage>
        <taxon>Eukaryota</taxon>
        <taxon>Metazoa</taxon>
        <taxon>Spiralia</taxon>
        <taxon>Gnathifera</taxon>
        <taxon>Rotifera</taxon>
        <taxon>Eurotatoria</taxon>
        <taxon>Monogononta</taxon>
        <taxon>Pseudotrocha</taxon>
        <taxon>Ploima</taxon>
        <taxon>Brachionidae</taxon>
        <taxon>Brachionus</taxon>
    </lineage>
</organism>
<keyword evidence="3" id="KW-1185">Reference proteome</keyword>
<dbReference type="InterPro" id="IPR055286">
    <property type="entry name" value="RXYLT1-like"/>
</dbReference>
<dbReference type="GO" id="GO:0005794">
    <property type="term" value="C:Golgi apparatus"/>
    <property type="evidence" value="ECO:0007669"/>
    <property type="project" value="TreeGrafter"/>
</dbReference>
<dbReference type="AlphaFoldDB" id="A0A3M7P3C0"/>
<feature type="non-terminal residue" evidence="2">
    <location>
        <position position="1"/>
    </location>
</feature>
<reference evidence="2 3" key="1">
    <citation type="journal article" date="2018" name="Sci. Rep.">
        <title>Genomic signatures of local adaptation to the degree of environmental predictability in rotifers.</title>
        <authorList>
            <person name="Franch-Gras L."/>
            <person name="Hahn C."/>
            <person name="Garcia-Roger E.M."/>
            <person name="Carmona M.J."/>
            <person name="Serra M."/>
            <person name="Gomez A."/>
        </authorList>
    </citation>
    <scope>NUCLEOTIDE SEQUENCE [LARGE SCALE GENOMIC DNA]</scope>
    <source>
        <strain evidence="2">HYR1</strain>
    </source>
</reference>
<comment type="caution">
    <text evidence="2">The sequence shown here is derived from an EMBL/GenBank/DDBJ whole genome shotgun (WGS) entry which is preliminary data.</text>
</comment>
<dbReference type="Pfam" id="PF03016">
    <property type="entry name" value="Exostosin_GT47"/>
    <property type="match status" value="1"/>
</dbReference>
<dbReference type="EMBL" id="REGN01014018">
    <property type="protein sequence ID" value="RMZ93174.1"/>
    <property type="molecule type" value="Genomic_DNA"/>
</dbReference>
<accession>A0A3M7P3C0</accession>
<sequence length="263" mass="31195">EENKLNFNKLEYFGDLSKRTESLPFVTGDTFRIFADYVLDQVTTSLPKSIFTKQKPIIFVKTDYISKFFLDYFPKFSHKIILITHNSDYAITRNYIKYLDNQKLDVWFAQNPEFLHPKLIPIPIGFINTHFNIEYLKLLKEYKDKTKPWNERKIVMYVNFNEKTNKKSRSKYLNYFEKFQGVKMNKKRIGFRAYFEDLNNSKFVLCPRGNGLDTHRFYESILMGAIPIVASSTLDSIYNKSTTLILPSLENLTEKMLKNPQNY</sequence>
<evidence type="ECO:0000313" key="2">
    <source>
        <dbReference type="EMBL" id="RMZ93174.1"/>
    </source>
</evidence>
<dbReference type="Proteomes" id="UP000276133">
    <property type="component" value="Unassembled WGS sequence"/>
</dbReference>